<dbReference type="OrthoDB" id="347435at2759"/>
<feature type="non-terminal residue" evidence="1">
    <location>
        <position position="263"/>
    </location>
</feature>
<dbReference type="OMA" id="FAGPQHF"/>
<dbReference type="RefSeq" id="XP_040727552.1">
    <property type="nucleotide sequence ID" value="XM_040867343.1"/>
</dbReference>
<sequence length="263" mass="29136">HCTAHKDTPKPPPFFLGLTGLQGSGKSYLVELLERHFSGPSTKLKRLHATTAGSLHVVAYSLDDLYLPLSERQKLAESSGNALWRVRGQFGTHDTTWAQGIVGSLRAQAAQTKIPRFDKAVADGQGDRVSQAAWQVVDTTTRELVDLVLFEGWSVGMRPLGEAGLAARLETLRTVDDAHAQAKYHALQDLVQVDTALSTYLSWMGPLQPLQALLVLEAEQVGYVYTWRLQQEHALRLQRDGQGMSDAEVVAFIDTYYPAYELY</sequence>
<organism evidence="1 2">
    <name type="scientific">Protomyces lactucae-debilis</name>
    <dbReference type="NCBI Taxonomy" id="2754530"/>
    <lineage>
        <taxon>Eukaryota</taxon>
        <taxon>Fungi</taxon>
        <taxon>Dikarya</taxon>
        <taxon>Ascomycota</taxon>
        <taxon>Taphrinomycotina</taxon>
        <taxon>Taphrinomycetes</taxon>
        <taxon>Taphrinales</taxon>
        <taxon>Protomycetaceae</taxon>
        <taxon>Protomyces</taxon>
    </lineage>
</organism>
<dbReference type="AlphaFoldDB" id="A0A1Y2FQU6"/>
<protein>
    <recommendedName>
        <fullName evidence="3">P-loop containing nucleoside triphosphate hydrolase protein</fullName>
    </recommendedName>
</protein>
<evidence type="ECO:0000313" key="2">
    <source>
        <dbReference type="Proteomes" id="UP000193685"/>
    </source>
</evidence>
<dbReference type="SUPFAM" id="SSF52540">
    <property type="entry name" value="P-loop containing nucleoside triphosphate hydrolases"/>
    <property type="match status" value="1"/>
</dbReference>
<dbReference type="Proteomes" id="UP000193685">
    <property type="component" value="Unassembled WGS sequence"/>
</dbReference>
<evidence type="ECO:0008006" key="3">
    <source>
        <dbReference type="Google" id="ProtNLM"/>
    </source>
</evidence>
<feature type="non-terminal residue" evidence="1">
    <location>
        <position position="1"/>
    </location>
</feature>
<keyword evidence="2" id="KW-1185">Reference proteome</keyword>
<dbReference type="EMBL" id="MCFI01000003">
    <property type="protein sequence ID" value="ORY86370.1"/>
    <property type="molecule type" value="Genomic_DNA"/>
</dbReference>
<gene>
    <name evidence="1" type="ORF">BCR37DRAFT_339847</name>
</gene>
<evidence type="ECO:0000313" key="1">
    <source>
        <dbReference type="EMBL" id="ORY86370.1"/>
    </source>
</evidence>
<proteinExistence type="predicted"/>
<name>A0A1Y2FQU6_PROLT</name>
<dbReference type="InterPro" id="IPR027417">
    <property type="entry name" value="P-loop_NTPase"/>
</dbReference>
<reference evidence="1 2" key="1">
    <citation type="submission" date="2016-07" db="EMBL/GenBank/DDBJ databases">
        <title>Pervasive Adenine N6-methylation of Active Genes in Fungi.</title>
        <authorList>
            <consortium name="DOE Joint Genome Institute"/>
            <person name="Mondo S.J."/>
            <person name="Dannebaum R.O."/>
            <person name="Kuo R.C."/>
            <person name="Labutti K."/>
            <person name="Haridas S."/>
            <person name="Kuo A."/>
            <person name="Salamov A."/>
            <person name="Ahrendt S.R."/>
            <person name="Lipzen A."/>
            <person name="Sullivan W."/>
            <person name="Andreopoulos W.B."/>
            <person name="Clum A."/>
            <person name="Lindquist E."/>
            <person name="Daum C."/>
            <person name="Ramamoorthy G.K."/>
            <person name="Gryganskyi A."/>
            <person name="Culley D."/>
            <person name="Magnuson J.K."/>
            <person name="James T.Y."/>
            <person name="O'Malley M.A."/>
            <person name="Stajich J.E."/>
            <person name="Spatafora J.W."/>
            <person name="Visel A."/>
            <person name="Grigoriev I.V."/>
        </authorList>
    </citation>
    <scope>NUCLEOTIDE SEQUENCE [LARGE SCALE GENOMIC DNA]</scope>
    <source>
        <strain evidence="1 2">12-1054</strain>
    </source>
</reference>
<accession>A0A1Y2FQU6</accession>
<dbReference type="STRING" id="56484.A0A1Y2FQU6"/>
<comment type="caution">
    <text evidence="1">The sequence shown here is derived from an EMBL/GenBank/DDBJ whole genome shotgun (WGS) entry which is preliminary data.</text>
</comment>
<dbReference type="GeneID" id="63783942"/>
<dbReference type="Gene3D" id="3.40.50.300">
    <property type="entry name" value="P-loop containing nucleotide triphosphate hydrolases"/>
    <property type="match status" value="1"/>
</dbReference>